<protein>
    <submittedName>
        <fullName evidence="2">RpiR family transcriptional regulator</fullName>
    </submittedName>
</protein>
<proteinExistence type="predicted"/>
<dbReference type="PANTHER" id="PTHR30514">
    <property type="entry name" value="GLUCOKINASE"/>
    <property type="match status" value="1"/>
</dbReference>
<dbReference type="Gene3D" id="1.10.10.10">
    <property type="entry name" value="Winged helix-like DNA-binding domain superfamily/Winged helix DNA-binding domain"/>
    <property type="match status" value="1"/>
</dbReference>
<dbReference type="GO" id="GO:0003677">
    <property type="term" value="F:DNA binding"/>
    <property type="evidence" value="ECO:0007669"/>
    <property type="project" value="InterPro"/>
</dbReference>
<dbReference type="GO" id="GO:0003700">
    <property type="term" value="F:DNA-binding transcription factor activity"/>
    <property type="evidence" value="ECO:0007669"/>
    <property type="project" value="InterPro"/>
</dbReference>
<dbReference type="InterPro" id="IPR047640">
    <property type="entry name" value="RpiR-like"/>
</dbReference>
<feature type="domain" description="HTH rpiR-type" evidence="1">
    <location>
        <begin position="9"/>
        <end position="85"/>
    </location>
</feature>
<evidence type="ECO:0000313" key="2">
    <source>
        <dbReference type="EMBL" id="RCW65254.1"/>
    </source>
</evidence>
<keyword evidence="3" id="KW-1185">Reference proteome</keyword>
<dbReference type="InterPro" id="IPR046348">
    <property type="entry name" value="SIS_dom_sf"/>
</dbReference>
<comment type="caution">
    <text evidence="2">The sequence shown here is derived from an EMBL/GenBank/DDBJ whole genome shotgun (WGS) entry which is preliminary data.</text>
</comment>
<organism evidence="2 3">
    <name type="scientific">Pseudorhodoferax soli</name>
    <dbReference type="NCBI Taxonomy" id="545864"/>
    <lineage>
        <taxon>Bacteria</taxon>
        <taxon>Pseudomonadati</taxon>
        <taxon>Pseudomonadota</taxon>
        <taxon>Betaproteobacteria</taxon>
        <taxon>Burkholderiales</taxon>
        <taxon>Comamonadaceae</taxon>
    </lineage>
</organism>
<dbReference type="InterPro" id="IPR000281">
    <property type="entry name" value="HTH_RpiR"/>
</dbReference>
<reference evidence="2 3" key="1">
    <citation type="submission" date="2018-07" db="EMBL/GenBank/DDBJ databases">
        <title>Genomic Encyclopedia of Type Strains, Phase IV (KMG-IV): sequencing the most valuable type-strain genomes for metagenomic binning, comparative biology and taxonomic classification.</title>
        <authorList>
            <person name="Goeker M."/>
        </authorList>
    </citation>
    <scope>NUCLEOTIDE SEQUENCE [LARGE SCALE GENOMIC DNA]</scope>
    <source>
        <strain evidence="2 3">DSM 21634</strain>
    </source>
</reference>
<name>A0A368XGW5_9BURK</name>
<evidence type="ECO:0000313" key="3">
    <source>
        <dbReference type="Proteomes" id="UP000252884"/>
    </source>
</evidence>
<dbReference type="Pfam" id="PF01418">
    <property type="entry name" value="HTH_6"/>
    <property type="match status" value="1"/>
</dbReference>
<dbReference type="RefSeq" id="WP_114472033.1">
    <property type="nucleotide sequence ID" value="NZ_QPJK01000013.1"/>
</dbReference>
<dbReference type="PANTHER" id="PTHR30514:SF18">
    <property type="entry name" value="RPIR-FAMILY TRANSCRIPTIONAL REGULATOR"/>
    <property type="match status" value="1"/>
</dbReference>
<accession>A0A368XGW5</accession>
<dbReference type="Gene3D" id="3.40.50.10490">
    <property type="entry name" value="Glucose-6-phosphate isomerase like protein, domain 1"/>
    <property type="match status" value="1"/>
</dbReference>
<evidence type="ECO:0000259" key="1">
    <source>
        <dbReference type="PROSITE" id="PS51071"/>
    </source>
</evidence>
<dbReference type="Proteomes" id="UP000252884">
    <property type="component" value="Unassembled WGS sequence"/>
</dbReference>
<dbReference type="AlphaFoldDB" id="A0A368XGW5"/>
<dbReference type="OrthoDB" id="8960173at2"/>
<dbReference type="SUPFAM" id="SSF46689">
    <property type="entry name" value="Homeodomain-like"/>
    <property type="match status" value="1"/>
</dbReference>
<dbReference type="GO" id="GO:1901135">
    <property type="term" value="P:carbohydrate derivative metabolic process"/>
    <property type="evidence" value="ECO:0007669"/>
    <property type="project" value="InterPro"/>
</dbReference>
<dbReference type="SUPFAM" id="SSF53697">
    <property type="entry name" value="SIS domain"/>
    <property type="match status" value="1"/>
</dbReference>
<dbReference type="InterPro" id="IPR036388">
    <property type="entry name" value="WH-like_DNA-bd_sf"/>
</dbReference>
<dbReference type="PROSITE" id="PS51071">
    <property type="entry name" value="HTH_RPIR"/>
    <property type="match status" value="1"/>
</dbReference>
<gene>
    <name evidence="2" type="ORF">DES41_113178</name>
</gene>
<dbReference type="InterPro" id="IPR009057">
    <property type="entry name" value="Homeodomain-like_sf"/>
</dbReference>
<sequence>MPANDDPSGSFLARIRELLDQLPPTEQRLGRFILDFPGELASYSASELAGLVGVSNASVTRFVQRLGYASYEEARRHARDQRSAGSPLYLSPRTAGAPGAGPAAHVQAAHDNIAATLRGIDDAQLDAIAQAMVQARAVWFLGFRNNRSFAAYLRWQLAQVLPRTQVLPGPGETLAEYAVDIAAGDVLVVFALRRSPAVAAAFAQRAAQAGAQVVLVTEPSSADGAGARWVLRCHTAAPGALDSHVALMLLCELLATRTLEAAGAAGRQRLASVEAAHAALGQLRAAPRGDAADL</sequence>
<dbReference type="GO" id="GO:0097367">
    <property type="term" value="F:carbohydrate derivative binding"/>
    <property type="evidence" value="ECO:0007669"/>
    <property type="project" value="InterPro"/>
</dbReference>
<dbReference type="EMBL" id="QPJK01000013">
    <property type="protein sequence ID" value="RCW65254.1"/>
    <property type="molecule type" value="Genomic_DNA"/>
</dbReference>